<accession>A0A4C1WTW8</accession>
<comment type="caution">
    <text evidence="2">The sequence shown here is derived from an EMBL/GenBank/DDBJ whole genome shotgun (WGS) entry which is preliminary data.</text>
</comment>
<proteinExistence type="predicted"/>
<gene>
    <name evidence="2" type="ORF">EVAR_87933_1</name>
</gene>
<dbReference type="AlphaFoldDB" id="A0A4C1WTW8"/>
<organism evidence="2 3">
    <name type="scientific">Eumeta variegata</name>
    <name type="common">Bagworm moth</name>
    <name type="synonym">Eumeta japonica</name>
    <dbReference type="NCBI Taxonomy" id="151549"/>
    <lineage>
        <taxon>Eukaryota</taxon>
        <taxon>Metazoa</taxon>
        <taxon>Ecdysozoa</taxon>
        <taxon>Arthropoda</taxon>
        <taxon>Hexapoda</taxon>
        <taxon>Insecta</taxon>
        <taxon>Pterygota</taxon>
        <taxon>Neoptera</taxon>
        <taxon>Endopterygota</taxon>
        <taxon>Lepidoptera</taxon>
        <taxon>Glossata</taxon>
        <taxon>Ditrysia</taxon>
        <taxon>Tineoidea</taxon>
        <taxon>Psychidae</taxon>
        <taxon>Oiketicinae</taxon>
        <taxon>Eumeta</taxon>
    </lineage>
</organism>
<keyword evidence="3" id="KW-1185">Reference proteome</keyword>
<feature type="compositionally biased region" description="Low complexity" evidence="1">
    <location>
        <begin position="98"/>
        <end position="108"/>
    </location>
</feature>
<reference evidence="2 3" key="1">
    <citation type="journal article" date="2019" name="Commun. Biol.">
        <title>The bagworm genome reveals a unique fibroin gene that provides high tensile strength.</title>
        <authorList>
            <person name="Kono N."/>
            <person name="Nakamura H."/>
            <person name="Ohtoshi R."/>
            <person name="Tomita M."/>
            <person name="Numata K."/>
            <person name="Arakawa K."/>
        </authorList>
    </citation>
    <scope>NUCLEOTIDE SEQUENCE [LARGE SCALE GENOMIC DNA]</scope>
</reference>
<feature type="region of interest" description="Disordered" evidence="1">
    <location>
        <begin position="84"/>
        <end position="123"/>
    </location>
</feature>
<protein>
    <submittedName>
        <fullName evidence="2">Uncharacterized protein</fullName>
    </submittedName>
</protein>
<evidence type="ECO:0000313" key="2">
    <source>
        <dbReference type="EMBL" id="GBP54858.1"/>
    </source>
</evidence>
<name>A0A4C1WTW8_EUMVA</name>
<dbReference type="Proteomes" id="UP000299102">
    <property type="component" value="Unassembled WGS sequence"/>
</dbReference>
<dbReference type="EMBL" id="BGZK01000655">
    <property type="protein sequence ID" value="GBP54858.1"/>
    <property type="molecule type" value="Genomic_DNA"/>
</dbReference>
<evidence type="ECO:0000256" key="1">
    <source>
        <dbReference type="SAM" id="MobiDB-lite"/>
    </source>
</evidence>
<evidence type="ECO:0000313" key="3">
    <source>
        <dbReference type="Proteomes" id="UP000299102"/>
    </source>
</evidence>
<sequence>MEPFRPTPLSLSILMLIKHSRLRRNSLPSTAQNYHRTGAISKCFFISITNHAPKLRCESFMASPADVVLHFLVGDLPYSFKPGNCASVDDKPPRRRSGAAAAGNSDSRLAPNSPVPEYGYREV</sequence>